<feature type="compositionally biased region" description="Basic and acidic residues" evidence="3">
    <location>
        <begin position="971"/>
        <end position="995"/>
    </location>
</feature>
<dbReference type="HOGENOM" id="CLU_002012_0_0_1"/>
<evidence type="ECO:0000256" key="2">
    <source>
        <dbReference type="SAM" id="Coils"/>
    </source>
</evidence>
<feature type="domain" description="GIT Spa2 homology (SHD)" evidence="4">
    <location>
        <begin position="38"/>
        <end position="68"/>
    </location>
</feature>
<dbReference type="GO" id="GO:0000131">
    <property type="term" value="C:incipient cellular bud site"/>
    <property type="evidence" value="ECO:0007669"/>
    <property type="project" value="TreeGrafter"/>
</dbReference>
<name>C4Y909_CLAL4</name>
<feature type="compositionally biased region" description="Basic and acidic residues" evidence="3">
    <location>
        <begin position="906"/>
        <end position="923"/>
    </location>
</feature>
<dbReference type="OMA" id="HRMNILC"/>
<dbReference type="GO" id="GO:0005935">
    <property type="term" value="C:cellular bud neck"/>
    <property type="evidence" value="ECO:0007669"/>
    <property type="project" value="TreeGrafter"/>
</dbReference>
<dbReference type="Proteomes" id="UP000007703">
    <property type="component" value="Unassembled WGS sequence"/>
</dbReference>
<feature type="region of interest" description="Disordered" evidence="3">
    <location>
        <begin position="278"/>
        <end position="302"/>
    </location>
</feature>
<feature type="region of interest" description="Disordered" evidence="3">
    <location>
        <begin position="703"/>
        <end position="740"/>
    </location>
</feature>
<gene>
    <name evidence="5" type="ORF">CLUG_04686</name>
</gene>
<feature type="region of interest" description="Disordered" evidence="3">
    <location>
        <begin position="122"/>
        <end position="186"/>
    </location>
</feature>
<feature type="coiled-coil region" evidence="2">
    <location>
        <begin position="310"/>
        <end position="337"/>
    </location>
</feature>
<dbReference type="OrthoDB" id="5588096at2759"/>
<dbReference type="GO" id="GO:0005934">
    <property type="term" value="C:cellular bud tip"/>
    <property type="evidence" value="ECO:0007669"/>
    <property type="project" value="TreeGrafter"/>
</dbReference>
<feature type="compositionally biased region" description="Acidic residues" evidence="3">
    <location>
        <begin position="1130"/>
        <end position="1147"/>
    </location>
</feature>
<feature type="compositionally biased region" description="Low complexity" evidence="3">
    <location>
        <begin position="22"/>
        <end position="33"/>
    </location>
</feature>
<protein>
    <recommendedName>
        <fullName evidence="4">GIT Spa2 homology (SHD) domain-containing protein</fullName>
    </recommendedName>
</protein>
<dbReference type="Gene3D" id="1.20.120.330">
    <property type="entry name" value="Nucleotidyltransferases domain 2"/>
    <property type="match status" value="1"/>
</dbReference>
<dbReference type="PANTHER" id="PTHR21601">
    <property type="entry name" value="SPA2 PROTEIN"/>
    <property type="match status" value="1"/>
</dbReference>
<accession>C4Y909</accession>
<organism evidence="5 6">
    <name type="scientific">Clavispora lusitaniae (strain ATCC 42720)</name>
    <name type="common">Yeast</name>
    <name type="synonym">Candida lusitaniae</name>
    <dbReference type="NCBI Taxonomy" id="306902"/>
    <lineage>
        <taxon>Eukaryota</taxon>
        <taxon>Fungi</taxon>
        <taxon>Dikarya</taxon>
        <taxon>Ascomycota</taxon>
        <taxon>Saccharomycotina</taxon>
        <taxon>Pichiomycetes</taxon>
        <taxon>Metschnikowiaceae</taxon>
        <taxon>Clavispora</taxon>
    </lineage>
</organism>
<feature type="region of interest" description="Disordered" evidence="3">
    <location>
        <begin position="753"/>
        <end position="782"/>
    </location>
</feature>
<feature type="region of interest" description="Disordered" evidence="3">
    <location>
        <begin position="405"/>
        <end position="431"/>
    </location>
</feature>
<evidence type="ECO:0000256" key="3">
    <source>
        <dbReference type="SAM" id="MobiDB-lite"/>
    </source>
</evidence>
<dbReference type="VEuPathDB" id="FungiDB:CLUG_04686"/>
<proteinExistence type="predicted"/>
<feature type="region of interest" description="Disordered" evidence="3">
    <location>
        <begin position="794"/>
        <end position="1154"/>
    </location>
</feature>
<feature type="compositionally biased region" description="Polar residues" evidence="3">
    <location>
        <begin position="174"/>
        <end position="183"/>
    </location>
</feature>
<dbReference type="KEGG" id="clu:CLUG_04686"/>
<feature type="region of interest" description="Disordered" evidence="3">
    <location>
        <begin position="68"/>
        <end position="94"/>
    </location>
</feature>
<dbReference type="InterPro" id="IPR022018">
    <property type="entry name" value="GIT1_C"/>
</dbReference>
<evidence type="ECO:0000313" key="6">
    <source>
        <dbReference type="Proteomes" id="UP000007703"/>
    </source>
</evidence>
<feature type="compositionally biased region" description="Polar residues" evidence="3">
    <location>
        <begin position="620"/>
        <end position="631"/>
    </location>
</feature>
<dbReference type="FunCoup" id="C4Y909">
    <property type="interactions" value="179"/>
</dbReference>
<dbReference type="Pfam" id="PF08518">
    <property type="entry name" value="GIT_SHD"/>
    <property type="match status" value="2"/>
</dbReference>
<feature type="compositionally biased region" description="Basic and acidic residues" evidence="3">
    <location>
        <begin position="706"/>
        <end position="719"/>
    </location>
</feature>
<dbReference type="STRING" id="306902.C4Y909"/>
<dbReference type="InParanoid" id="C4Y909"/>
<feature type="region of interest" description="Disordered" evidence="3">
    <location>
        <begin position="21"/>
        <end position="40"/>
    </location>
</feature>
<sequence>MSDQDLSRYYKVLKQFLDISDDTSSSRSKSNSSRAQRAREKLLKLSSAQFKELSTDVYDELKRRIDESRSEPDFLLPKSTFHPKRNQARQKLSSLPQSRFKDLVSDISFEIERRNLHLSNSSIKTDANNAGNTHHQWSSQDQSANEKHELHESNGSEPAAHSSFQSHQHERGPSNASAKNTAPSHDLNNEVLQNDLSTPEIGAQDPKLAIGVQPTTVVPTKANLAWSSDEEGEDDIKQDLHGETIEKTNSSHTKDVELNHDNEEESITARRISLPSGFNQTKKVTDPAASASFSSQASPENLMDSVNRDEHQATQANSDLQAKLLALEKRNIDLEKGLSDLQGAHSKLLEKHESVTSTNRNLETSLAHLQDNRDQSVPQNVIEELDMLKAANAALRLENVALKNSQPKTPKTPLSESNMEQRGFDQSPSNNIAISTQPVDLRVELQKLLEKLDTRPSEPANKSKCEQLESEVIQWQKRYEEVQAGRITSAFQHPLQNSKDIKRYVSSTGVVPLSTASNFFALIESFVLLLNSDNFDNDMLFEKASRIALTANSIASQGKERMSSTSVHSEFVREAAGHALTATRYFASYRQLLPKIVVERAAAEVAFAVCDFIATSKLTDGNVTEPDSTPHVSPLKESKQANMMELPSVRPLKIANKLQSSYAMDNSKDSKSVLGAPVPNLEINAQKANDSVPKPVAVQISNPSEENSHIPKQHLEKSTDGNASNRQDHNDERERNMSMDEANLSGISTSTIETDARIPESKENYINGEVTKAPASSSSEGAVRKASLFERLQNSKLLQRETPESNGAGINSGVTHSVTQTDSQKSPSTPKKSIILEKVKQFESPENSSIKSSPTTPPSVSVFSATPNLSNGHSNTQEVSSEEKGTAESSTATGAPARGKSIFQSLREKFAHEKAKTEEKGMGDDSVNTTNNDDKSMNEEANSESMSLFHKDKSEAMKVNSAENSFQESAPDMKKDAAETEKQKAKVPETEKIDEVSAIVSPSQMPGAFEPELTTVVTTEAPLTGSMEKRLESADETPEEDNEEARKEEDNEDEEAPRTPTKKSEVSPMKNHQTSVSGSPASKRSIQSPGAKSPGSGRGFPVEAPSFKVKRVNYAESPTKDNKSFKSESEYDDNDESEEESEDEEEEGARQRREYRKSMAAATFNFELFDIDDPDNTLTQVLLYLEHQTVQVITTIQDLLSAIKRPDSTRGDLRENSMAISEVIRQMTEATNTSMNQTRNHQLKEHGSWVVKSLEDCNHRMNTLCRSNTDRNDSDFADKNFKQRLAGISFDIAKCTKELVKTVEEASLKEDIAHLDARLNQEDLT</sequence>
<feature type="compositionally biased region" description="Basic and acidic residues" evidence="3">
    <location>
        <begin position="1118"/>
        <end position="1129"/>
    </location>
</feature>
<keyword evidence="1" id="KW-0677">Repeat</keyword>
<dbReference type="GO" id="GO:0007121">
    <property type="term" value="P:bipolar cellular bud site selection"/>
    <property type="evidence" value="ECO:0007669"/>
    <property type="project" value="TreeGrafter"/>
</dbReference>
<feature type="compositionally biased region" description="Basic and acidic residues" evidence="3">
    <location>
        <begin position="726"/>
        <end position="738"/>
    </location>
</feature>
<evidence type="ECO:0000259" key="4">
    <source>
        <dbReference type="SMART" id="SM00555"/>
    </source>
</evidence>
<dbReference type="GO" id="GO:0007124">
    <property type="term" value="P:pseudohyphal growth"/>
    <property type="evidence" value="ECO:0007669"/>
    <property type="project" value="TreeGrafter"/>
</dbReference>
<feature type="compositionally biased region" description="Low complexity" evidence="3">
    <location>
        <begin position="288"/>
        <end position="298"/>
    </location>
</feature>
<feature type="compositionally biased region" description="Basic and acidic residues" evidence="3">
    <location>
        <begin position="144"/>
        <end position="154"/>
    </location>
</feature>
<dbReference type="GO" id="GO:0043332">
    <property type="term" value="C:mating projection tip"/>
    <property type="evidence" value="ECO:0007669"/>
    <property type="project" value="TreeGrafter"/>
</dbReference>
<dbReference type="GO" id="GO:0036267">
    <property type="term" value="P:invasive filamentous growth"/>
    <property type="evidence" value="ECO:0007669"/>
    <property type="project" value="TreeGrafter"/>
</dbReference>
<feature type="domain" description="GIT Spa2 homology (SHD)" evidence="4">
    <location>
        <begin position="88"/>
        <end position="118"/>
    </location>
</feature>
<feature type="compositionally biased region" description="Low complexity" evidence="3">
    <location>
        <begin position="848"/>
        <end position="867"/>
    </location>
</feature>
<dbReference type="SMART" id="SM00555">
    <property type="entry name" value="GIT"/>
    <property type="match status" value="2"/>
</dbReference>
<feature type="compositionally biased region" description="Acidic residues" evidence="3">
    <location>
        <begin position="1034"/>
        <end position="1043"/>
    </location>
</feature>
<dbReference type="PANTHER" id="PTHR21601:SF0">
    <property type="entry name" value="PROTEIN SPA2-RELATED"/>
    <property type="match status" value="1"/>
</dbReference>
<feature type="compositionally biased region" description="Polar residues" evidence="3">
    <location>
        <begin position="122"/>
        <end position="143"/>
    </location>
</feature>
<dbReference type="EMBL" id="CH408080">
    <property type="protein sequence ID" value="EEQ40558.1"/>
    <property type="molecule type" value="Genomic_DNA"/>
</dbReference>
<dbReference type="GO" id="GO:0005078">
    <property type="term" value="F:MAP-kinase scaffold activity"/>
    <property type="evidence" value="ECO:0007669"/>
    <property type="project" value="TreeGrafter"/>
</dbReference>
<dbReference type="GO" id="GO:1902716">
    <property type="term" value="C:cell cortex of growing cell tip"/>
    <property type="evidence" value="ECO:0007669"/>
    <property type="project" value="TreeGrafter"/>
</dbReference>
<feature type="compositionally biased region" description="Polar residues" evidence="3">
    <location>
        <begin position="868"/>
        <end position="879"/>
    </location>
</feature>
<dbReference type="RefSeq" id="XP_002615804.1">
    <property type="nucleotide sequence ID" value="XM_002615758.1"/>
</dbReference>
<dbReference type="Pfam" id="PF12205">
    <property type="entry name" value="GIT1_C"/>
    <property type="match status" value="1"/>
</dbReference>
<feature type="compositionally biased region" description="Polar residues" evidence="3">
    <location>
        <begin position="1070"/>
        <end position="1090"/>
    </location>
</feature>
<feature type="compositionally biased region" description="Polar residues" evidence="3">
    <location>
        <begin position="804"/>
        <end position="831"/>
    </location>
</feature>
<dbReference type="GeneID" id="8495856"/>
<dbReference type="InterPro" id="IPR039892">
    <property type="entry name" value="Spa2/Sph1"/>
</dbReference>
<feature type="compositionally biased region" description="Basic and acidic residues" evidence="3">
    <location>
        <begin position="834"/>
        <end position="843"/>
    </location>
</feature>
<feature type="compositionally biased region" description="Basic and acidic residues" evidence="3">
    <location>
        <begin position="754"/>
        <end position="763"/>
    </location>
</feature>
<reference evidence="5 6" key="1">
    <citation type="journal article" date="2009" name="Nature">
        <title>Evolution of pathogenicity and sexual reproduction in eight Candida genomes.</title>
        <authorList>
            <person name="Butler G."/>
            <person name="Rasmussen M.D."/>
            <person name="Lin M.F."/>
            <person name="Santos M.A."/>
            <person name="Sakthikumar S."/>
            <person name="Munro C.A."/>
            <person name="Rheinbay E."/>
            <person name="Grabherr M."/>
            <person name="Forche A."/>
            <person name="Reedy J.L."/>
            <person name="Agrafioti I."/>
            <person name="Arnaud M.B."/>
            <person name="Bates S."/>
            <person name="Brown A.J."/>
            <person name="Brunke S."/>
            <person name="Costanzo M.C."/>
            <person name="Fitzpatrick D.A."/>
            <person name="de Groot P.W."/>
            <person name="Harris D."/>
            <person name="Hoyer L.L."/>
            <person name="Hube B."/>
            <person name="Klis F.M."/>
            <person name="Kodira C."/>
            <person name="Lennard N."/>
            <person name="Logue M.E."/>
            <person name="Martin R."/>
            <person name="Neiman A.M."/>
            <person name="Nikolaou E."/>
            <person name="Quail M.A."/>
            <person name="Quinn J."/>
            <person name="Santos M.C."/>
            <person name="Schmitzberger F.F."/>
            <person name="Sherlock G."/>
            <person name="Shah P."/>
            <person name="Silverstein K.A."/>
            <person name="Skrzypek M.S."/>
            <person name="Soll D."/>
            <person name="Staggs R."/>
            <person name="Stansfield I."/>
            <person name="Stumpf M.P."/>
            <person name="Sudbery P.E."/>
            <person name="Srikantha T."/>
            <person name="Zeng Q."/>
            <person name="Berman J."/>
            <person name="Berriman M."/>
            <person name="Heitman J."/>
            <person name="Gow N.A."/>
            <person name="Lorenz M.C."/>
            <person name="Birren B.W."/>
            <person name="Kellis M."/>
            <person name="Cuomo C.A."/>
        </authorList>
    </citation>
    <scope>NUCLEOTIDE SEQUENCE [LARGE SCALE GENOMIC DNA]</scope>
    <source>
        <strain evidence="5 6">ATCC 42720</strain>
    </source>
</reference>
<keyword evidence="2" id="KW-0175">Coiled coil</keyword>
<dbReference type="InterPro" id="IPR013724">
    <property type="entry name" value="GIT_SHD"/>
</dbReference>
<evidence type="ECO:0000313" key="5">
    <source>
        <dbReference type="EMBL" id="EEQ40558.1"/>
    </source>
</evidence>
<evidence type="ECO:0000256" key="1">
    <source>
        <dbReference type="ARBA" id="ARBA00022737"/>
    </source>
</evidence>
<dbReference type="GO" id="GO:0005826">
    <property type="term" value="C:actomyosin contractile ring"/>
    <property type="evidence" value="ECO:0007669"/>
    <property type="project" value="TreeGrafter"/>
</dbReference>
<feature type="region of interest" description="Disordered" evidence="3">
    <location>
        <begin position="620"/>
        <end position="642"/>
    </location>
</feature>